<evidence type="ECO:0000313" key="2">
    <source>
        <dbReference type="EMBL" id="JAA50855.1"/>
    </source>
</evidence>
<dbReference type="EMBL" id="GABZ01002670">
    <property type="protein sequence ID" value="JAA50855.1"/>
    <property type="molecule type" value="mRNA"/>
</dbReference>
<dbReference type="AlphaFoldDB" id="K9IQV6"/>
<feature type="non-terminal residue" evidence="2">
    <location>
        <position position="1"/>
    </location>
</feature>
<evidence type="ECO:0000256" key="1">
    <source>
        <dbReference type="SAM" id="MobiDB-lite"/>
    </source>
</evidence>
<accession>K9IQV6</accession>
<name>K9IQV6_DESRO</name>
<reference evidence="2" key="1">
    <citation type="submission" date="2012-11" db="EMBL/GenBank/DDBJ databases">
        <title>The Vampirome: Transcriptome and Proteome Analysis of the Submandibular and Accessory Glands of the Vampire Bat and Vector of Human Rabies, Desmodus rotundus.</title>
        <authorList>
            <person name="Francischetti I.M.B."/>
            <person name="Assumpcao T.C.F."/>
            <person name="Ma D."/>
            <person name="Vicente E.C."/>
            <person name="Ribeiro J.M.C."/>
        </authorList>
    </citation>
    <scope>NUCLEOTIDE SEQUENCE</scope>
    <source>
        <tissue evidence="2">Salivary gland</tissue>
    </source>
</reference>
<protein>
    <submittedName>
        <fullName evidence="2">Uncharacterized protein</fullName>
    </submittedName>
</protein>
<organism evidence="2">
    <name type="scientific">Desmodus rotundus</name>
    <name type="common">Vampire bat</name>
    <dbReference type="NCBI Taxonomy" id="9430"/>
    <lineage>
        <taxon>Eukaryota</taxon>
        <taxon>Metazoa</taxon>
        <taxon>Chordata</taxon>
        <taxon>Craniata</taxon>
        <taxon>Vertebrata</taxon>
        <taxon>Euteleostomi</taxon>
        <taxon>Mammalia</taxon>
        <taxon>Eutheria</taxon>
        <taxon>Laurasiatheria</taxon>
        <taxon>Chiroptera</taxon>
        <taxon>Yangochiroptera</taxon>
        <taxon>Phyllostomidae</taxon>
        <taxon>Desmodontinae</taxon>
        <taxon>Desmodus</taxon>
    </lineage>
</organism>
<proteinExistence type="evidence at transcript level"/>
<feature type="region of interest" description="Disordered" evidence="1">
    <location>
        <begin position="82"/>
        <end position="104"/>
    </location>
</feature>
<feature type="region of interest" description="Disordered" evidence="1">
    <location>
        <begin position="164"/>
        <end position="203"/>
    </location>
</feature>
<feature type="compositionally biased region" description="Polar residues" evidence="1">
    <location>
        <begin position="94"/>
        <end position="104"/>
    </location>
</feature>
<sequence>PGKGAGQGRSPQRCLLPLVRMVCSCPPDSKSVSPAPRRDLSSPRLELTEAGLICAQGAGGQGWCSCSNRGLLCREKPKPSRGGHRGCSLPPSHAANTQHSQQPCSVPTCRPFRLRGPRSSPHHLASLCSPAPWQRGCRRPLLMTNSRKEGKEWTCLLLMPRAGERGDAQHSSPGSWHCGRSVSVGQRPLKPSWMKGEREVPGV</sequence>